<protein>
    <recommendedName>
        <fullName evidence="7">CBS domain-containing protein</fullName>
    </recommendedName>
</protein>
<dbReference type="PANTHER" id="PTHR43080:SF29">
    <property type="entry name" value="OS02G0818000 PROTEIN"/>
    <property type="match status" value="1"/>
</dbReference>
<gene>
    <name evidence="5" type="ORF">Pta02_64380</name>
</gene>
<evidence type="ECO:0000313" key="5">
    <source>
        <dbReference type="EMBL" id="GII04430.1"/>
    </source>
</evidence>
<dbReference type="Pfam" id="PF00571">
    <property type="entry name" value="CBS"/>
    <property type="match status" value="2"/>
</dbReference>
<dbReference type="InterPro" id="IPR017080">
    <property type="entry name" value="UCP036990_CBS_BON"/>
</dbReference>
<dbReference type="Gene3D" id="3.10.580.10">
    <property type="entry name" value="CBS-domain"/>
    <property type="match status" value="1"/>
</dbReference>
<reference evidence="5" key="1">
    <citation type="submission" date="2021-01" db="EMBL/GenBank/DDBJ databases">
        <title>Whole genome shotgun sequence of Planobispora takensis NBRC 109077.</title>
        <authorList>
            <person name="Komaki H."/>
            <person name="Tamura T."/>
        </authorList>
    </citation>
    <scope>NUCLEOTIDE SEQUENCE</scope>
    <source>
        <strain evidence="5">NBRC 109077</strain>
    </source>
</reference>
<evidence type="ECO:0008006" key="7">
    <source>
        <dbReference type="Google" id="ProtNLM"/>
    </source>
</evidence>
<name>A0A8J3T3V7_9ACTN</name>
<dbReference type="RefSeq" id="WP_203878678.1">
    <property type="nucleotide sequence ID" value="NZ_BOOK01000050.1"/>
</dbReference>
<feature type="domain" description="CBS" evidence="4">
    <location>
        <begin position="9"/>
        <end position="68"/>
    </location>
</feature>
<evidence type="ECO:0000256" key="1">
    <source>
        <dbReference type="ARBA" id="ARBA00023122"/>
    </source>
</evidence>
<dbReference type="SUPFAM" id="SSF54631">
    <property type="entry name" value="CBS-domain pair"/>
    <property type="match status" value="1"/>
</dbReference>
<dbReference type="SMART" id="SM00116">
    <property type="entry name" value="CBS"/>
    <property type="match status" value="2"/>
</dbReference>
<organism evidence="5 6">
    <name type="scientific">Planobispora takensis</name>
    <dbReference type="NCBI Taxonomy" id="1367882"/>
    <lineage>
        <taxon>Bacteria</taxon>
        <taxon>Bacillati</taxon>
        <taxon>Actinomycetota</taxon>
        <taxon>Actinomycetes</taxon>
        <taxon>Streptosporangiales</taxon>
        <taxon>Streptosporangiaceae</taxon>
        <taxon>Planobispora</taxon>
    </lineage>
</organism>
<dbReference type="Proteomes" id="UP000634476">
    <property type="component" value="Unassembled WGS sequence"/>
</dbReference>
<feature type="domain" description="CBS" evidence="4">
    <location>
        <begin position="102"/>
        <end position="158"/>
    </location>
</feature>
<dbReference type="CDD" id="cd04586">
    <property type="entry name" value="CBS_pair_BON_assoc"/>
    <property type="match status" value="1"/>
</dbReference>
<evidence type="ECO:0000259" key="3">
    <source>
        <dbReference type="PROSITE" id="PS50914"/>
    </source>
</evidence>
<proteinExistence type="predicted"/>
<evidence type="ECO:0000313" key="6">
    <source>
        <dbReference type="Proteomes" id="UP000634476"/>
    </source>
</evidence>
<evidence type="ECO:0000256" key="2">
    <source>
        <dbReference type="PROSITE-ProRule" id="PRU00703"/>
    </source>
</evidence>
<keyword evidence="6" id="KW-1185">Reference proteome</keyword>
<feature type="domain" description="BON" evidence="3">
    <location>
        <begin position="155"/>
        <end position="224"/>
    </location>
</feature>
<dbReference type="InterPro" id="IPR007055">
    <property type="entry name" value="BON_dom"/>
</dbReference>
<accession>A0A8J3T3V7</accession>
<dbReference type="PIRSF" id="PIRSF036990">
    <property type="entry name" value="UCP036990_CBS_BON"/>
    <property type="match status" value="1"/>
</dbReference>
<dbReference type="Pfam" id="PF04972">
    <property type="entry name" value="BON"/>
    <property type="match status" value="1"/>
</dbReference>
<dbReference type="PROSITE" id="PS51371">
    <property type="entry name" value="CBS"/>
    <property type="match status" value="2"/>
</dbReference>
<dbReference type="AlphaFoldDB" id="A0A8J3T3V7"/>
<keyword evidence="1 2" id="KW-0129">CBS domain</keyword>
<dbReference type="EMBL" id="BOOK01000050">
    <property type="protein sequence ID" value="GII04430.1"/>
    <property type="molecule type" value="Genomic_DNA"/>
</dbReference>
<dbReference type="InterPro" id="IPR046342">
    <property type="entry name" value="CBS_dom_sf"/>
</dbReference>
<comment type="caution">
    <text evidence="5">The sequence shown here is derived from an EMBL/GenBank/DDBJ whole genome shotgun (WGS) entry which is preliminary data.</text>
</comment>
<evidence type="ECO:0000259" key="4">
    <source>
        <dbReference type="PROSITE" id="PS51371"/>
    </source>
</evidence>
<dbReference type="InterPro" id="IPR051257">
    <property type="entry name" value="Diverse_CBS-Domain"/>
</dbReference>
<dbReference type="Gene3D" id="3.30.1340.30">
    <property type="match status" value="1"/>
</dbReference>
<dbReference type="PROSITE" id="PS50914">
    <property type="entry name" value="BON"/>
    <property type="match status" value="1"/>
</dbReference>
<dbReference type="InterPro" id="IPR000644">
    <property type="entry name" value="CBS_dom"/>
</dbReference>
<dbReference type="PANTHER" id="PTHR43080">
    <property type="entry name" value="CBS DOMAIN-CONTAINING PROTEIN CBSX3, MITOCHONDRIAL"/>
    <property type="match status" value="1"/>
</dbReference>
<sequence length="229" mass="25091">MRVKVSEVMTCEVASVTGDASFKDVAEALIANGVSAVPVVDGENRVMGVVSEADLLCKEEFKEQYYGEGYRPPLRTRLRHRLAQEKGSGRDKARGESAAELMTSPAVTIRPQSAVVYAMRLMDEHGVKRLPVVDENGVLQGIVSRHDLIKVFVRPDATIAAEIRKDILDHSVWTDTSQVEVAVDRGVVTMAGHMQHGSEARIAARMALRVNGVVDVVNEIEWDEDDVPA</sequence>